<feature type="compositionally biased region" description="Basic residues" evidence="3">
    <location>
        <begin position="399"/>
        <end position="414"/>
    </location>
</feature>
<feature type="region of interest" description="Disordered" evidence="3">
    <location>
        <begin position="253"/>
        <end position="465"/>
    </location>
</feature>
<dbReference type="GeneID" id="111253646"/>
<feature type="compositionally biased region" description="Polar residues" evidence="3">
    <location>
        <begin position="314"/>
        <end position="335"/>
    </location>
</feature>
<feature type="region of interest" description="Disordered" evidence="3">
    <location>
        <begin position="484"/>
        <end position="742"/>
    </location>
</feature>
<dbReference type="EnsemblMetazoa" id="XM_022813366">
    <property type="protein sequence ID" value="XP_022669101"/>
    <property type="gene ID" value="LOC111253646"/>
</dbReference>
<proteinExistence type="predicted"/>
<evidence type="ECO:0000256" key="3">
    <source>
        <dbReference type="SAM" id="MobiDB-lite"/>
    </source>
</evidence>
<feature type="compositionally biased region" description="Polar residues" evidence="3">
    <location>
        <begin position="448"/>
        <end position="465"/>
    </location>
</feature>
<accession>A0A7M7KS44</accession>
<feature type="compositionally biased region" description="Basic and acidic residues" evidence="3">
    <location>
        <begin position="661"/>
        <end position="670"/>
    </location>
</feature>
<feature type="compositionally biased region" description="Pro residues" evidence="3">
    <location>
        <begin position="416"/>
        <end position="426"/>
    </location>
</feature>
<evidence type="ECO:0000256" key="1">
    <source>
        <dbReference type="ARBA" id="ARBA00022664"/>
    </source>
</evidence>
<keyword evidence="1" id="KW-0507">mRNA processing</keyword>
<protein>
    <recommendedName>
        <fullName evidence="4">Suppressor of white apricot N-terminal domain-containing protein</fullName>
    </recommendedName>
</protein>
<keyword evidence="2" id="KW-0508">mRNA splicing</keyword>
<name>A0A7M7KS44_VARDE</name>
<dbReference type="PANTHER" id="PTHR13161">
    <property type="entry name" value="SPLICING FACTOR SUPPRESSOR OF WHITE APRICOT"/>
    <property type="match status" value="1"/>
</dbReference>
<organism evidence="5 6">
    <name type="scientific">Varroa destructor</name>
    <name type="common">Honeybee mite</name>
    <dbReference type="NCBI Taxonomy" id="109461"/>
    <lineage>
        <taxon>Eukaryota</taxon>
        <taxon>Metazoa</taxon>
        <taxon>Ecdysozoa</taxon>
        <taxon>Arthropoda</taxon>
        <taxon>Chelicerata</taxon>
        <taxon>Arachnida</taxon>
        <taxon>Acari</taxon>
        <taxon>Parasitiformes</taxon>
        <taxon>Mesostigmata</taxon>
        <taxon>Gamasina</taxon>
        <taxon>Dermanyssoidea</taxon>
        <taxon>Varroidae</taxon>
        <taxon>Varroa</taxon>
    </lineage>
</organism>
<sequence>MVQWQNQADTIIDRFDVRAHLDVIPEQIKETKTDGNTTTPTAEESQINYERYRILVQNDFAQVKEHKFLHQIYLEERFGGSSIKKAEQEAEKKKLAEKKAAIGYNYDGEGSTDQGGFRGVLLTDEKESLEEADGEGQVDSEEEFDLDIVFDVDHIPSEQAREMNLLSTTYGMTGTEFIDQLVRDKAELEALREAKAVEEERAAGRRNRRDRRRAREQARARDLNTLRTGDAGQTMGLLGHSFTSLPAYAAAEPQQELASRASDLLRSEKSSSRSPSPDGRGKVCFITSFGGESGDEAVARRSRSASPSCRRNRTITSGKRQTISSLTARNYQGGQRLSIRRSRSSSSSSDDSVSSRERRRRRARKNGSQQQQQHHHHDYHNHQQQGRGRSSSTSSSSSSRRRSRSRSRSRRRSASPKPPVKLPTPPRKSYYRHDLKSDGSAEEDSSPDEGNSQTSDNKNQDMTVDTQLMQHMPVAVQGQILGQAMPDALPGGSDSISRDERKDKEEGEKKYVGSGVIAGVKPPGKLTPQERLRRKMQAMLKKTHQTDQLARMEKEEKAREEWMQRQEQLKEHVAKYGRTERRFGSDGSDEGFSPRRRSLSRDRGEREWGGFAHGHNNRDNGGREQRSRSRDRVRRRLSRSGSRTRQRRSRSRSRQKRSRSRERLRGSPARERRRGNGGGYHHREIGTGSSSSRWSRERSNERRIDNRYRDSRRDRSRERNFGKVWERDRSPRRRDDRRASYR</sequence>
<dbReference type="Pfam" id="PF09750">
    <property type="entry name" value="DRY_EERY"/>
    <property type="match status" value="1"/>
</dbReference>
<evidence type="ECO:0000313" key="5">
    <source>
        <dbReference type="EnsemblMetazoa" id="XP_022669101"/>
    </source>
</evidence>
<dbReference type="AlphaFoldDB" id="A0A7M7KS44"/>
<evidence type="ECO:0000259" key="4">
    <source>
        <dbReference type="SMART" id="SM01141"/>
    </source>
</evidence>
<feature type="compositionally biased region" description="Basic and acidic residues" evidence="3">
    <location>
        <begin position="694"/>
        <end position="742"/>
    </location>
</feature>
<dbReference type="SMART" id="SM01141">
    <property type="entry name" value="DRY_EERY"/>
    <property type="match status" value="1"/>
</dbReference>
<feature type="compositionally biased region" description="Low complexity" evidence="3">
    <location>
        <begin position="382"/>
        <end position="398"/>
    </location>
</feature>
<dbReference type="GO" id="GO:0006397">
    <property type="term" value="P:mRNA processing"/>
    <property type="evidence" value="ECO:0007669"/>
    <property type="project" value="UniProtKB-KW"/>
</dbReference>
<reference evidence="5" key="1">
    <citation type="submission" date="2021-01" db="UniProtKB">
        <authorList>
            <consortium name="EnsemblMetazoa"/>
        </authorList>
    </citation>
    <scope>IDENTIFICATION</scope>
</reference>
<feature type="compositionally biased region" description="Basic and acidic residues" evidence="3">
    <location>
        <begin position="599"/>
        <end position="608"/>
    </location>
</feature>
<dbReference type="InterPro" id="IPR019147">
    <property type="entry name" value="SWAP_N_domain"/>
</dbReference>
<dbReference type="PANTHER" id="PTHR13161:SF4">
    <property type="entry name" value="CLK4-ASSOCIATING SERINE_ARGININE RICH PROTEIN"/>
    <property type="match status" value="1"/>
</dbReference>
<dbReference type="GO" id="GO:0008380">
    <property type="term" value="P:RNA splicing"/>
    <property type="evidence" value="ECO:0007669"/>
    <property type="project" value="UniProtKB-KW"/>
</dbReference>
<dbReference type="Proteomes" id="UP000594260">
    <property type="component" value="Unplaced"/>
</dbReference>
<dbReference type="RefSeq" id="XP_022669101.1">
    <property type="nucleotide sequence ID" value="XM_022813366.1"/>
</dbReference>
<feature type="region of interest" description="Disordered" evidence="3">
    <location>
        <begin position="198"/>
        <end position="234"/>
    </location>
</feature>
<feature type="compositionally biased region" description="Basic and acidic residues" evidence="3">
    <location>
        <begin position="550"/>
        <end position="584"/>
    </location>
</feature>
<feature type="compositionally biased region" description="Basic and acidic residues" evidence="3">
    <location>
        <begin position="496"/>
        <end position="511"/>
    </location>
</feature>
<feature type="compositionally biased region" description="Basic and acidic residues" evidence="3">
    <location>
        <begin position="213"/>
        <end position="224"/>
    </location>
</feature>
<evidence type="ECO:0000313" key="6">
    <source>
        <dbReference type="Proteomes" id="UP000594260"/>
    </source>
</evidence>
<keyword evidence="6" id="KW-1185">Reference proteome</keyword>
<dbReference type="InterPro" id="IPR040397">
    <property type="entry name" value="SWAP"/>
</dbReference>
<feature type="domain" description="Suppressor of white apricot N-terminal" evidence="4">
    <location>
        <begin position="1"/>
        <end position="110"/>
    </location>
</feature>
<feature type="compositionally biased region" description="Basic and acidic residues" evidence="3">
    <location>
        <begin position="616"/>
        <end position="630"/>
    </location>
</feature>
<feature type="compositionally biased region" description="Basic residues" evidence="3">
    <location>
        <begin position="631"/>
        <end position="660"/>
    </location>
</feature>
<evidence type="ECO:0000256" key="2">
    <source>
        <dbReference type="ARBA" id="ARBA00023187"/>
    </source>
</evidence>